<reference evidence="2" key="1">
    <citation type="journal article" date="2019" name="Int. J. Syst. Evol. Microbiol.">
        <title>The Global Catalogue of Microorganisms (GCM) 10K type strain sequencing project: providing services to taxonomists for standard genome sequencing and annotation.</title>
        <authorList>
            <consortium name="The Broad Institute Genomics Platform"/>
            <consortium name="The Broad Institute Genome Sequencing Center for Infectious Disease"/>
            <person name="Wu L."/>
            <person name="Ma J."/>
        </authorList>
    </citation>
    <scope>NUCLEOTIDE SEQUENCE [LARGE SCALE GENOMIC DNA]</scope>
    <source>
        <strain evidence="2">JCM 13850</strain>
    </source>
</reference>
<dbReference type="Gene3D" id="3.20.20.70">
    <property type="entry name" value="Aldolase class I"/>
    <property type="match status" value="1"/>
</dbReference>
<evidence type="ECO:0000313" key="2">
    <source>
        <dbReference type="Proteomes" id="UP001501020"/>
    </source>
</evidence>
<sequence length="62" mass="6457">MPLPGMTGDLADTALYAGQSVQLVHDVPRAAQVIGDIAAQAAATFEQLSHSTRHVGGTRTQQ</sequence>
<dbReference type="InterPro" id="IPR013785">
    <property type="entry name" value="Aldolase_TIM"/>
</dbReference>
<evidence type="ECO:0000313" key="1">
    <source>
        <dbReference type="EMBL" id="GAA2168152.1"/>
    </source>
</evidence>
<dbReference type="Proteomes" id="UP001501020">
    <property type="component" value="Unassembled WGS sequence"/>
</dbReference>
<name>A0ABP5M6R2_9ACTN</name>
<comment type="caution">
    <text evidence="1">The sequence shown here is derived from an EMBL/GenBank/DDBJ whole genome shotgun (WGS) entry which is preliminary data.</text>
</comment>
<proteinExistence type="predicted"/>
<keyword evidence="2" id="KW-1185">Reference proteome</keyword>
<organism evidence="1 2">
    <name type="scientific">Actinomadura napierensis</name>
    <dbReference type="NCBI Taxonomy" id="267854"/>
    <lineage>
        <taxon>Bacteria</taxon>
        <taxon>Bacillati</taxon>
        <taxon>Actinomycetota</taxon>
        <taxon>Actinomycetes</taxon>
        <taxon>Streptosporangiales</taxon>
        <taxon>Thermomonosporaceae</taxon>
        <taxon>Actinomadura</taxon>
    </lineage>
</organism>
<dbReference type="EMBL" id="BAAAMR010000153">
    <property type="protein sequence ID" value="GAA2168152.1"/>
    <property type="molecule type" value="Genomic_DNA"/>
</dbReference>
<gene>
    <name evidence="1" type="ORF">GCM10009727_89330</name>
</gene>
<dbReference type="RefSeq" id="WP_344283012.1">
    <property type="nucleotide sequence ID" value="NZ_BAAAMR010000153.1"/>
</dbReference>
<protein>
    <submittedName>
        <fullName evidence="1">Uncharacterized protein</fullName>
    </submittedName>
</protein>
<accession>A0ABP5M6R2</accession>